<keyword evidence="2" id="KW-0238">DNA-binding</keyword>
<evidence type="ECO:0000313" key="5">
    <source>
        <dbReference type="EMBL" id="BDS08572.1"/>
    </source>
</evidence>
<dbReference type="Gene3D" id="3.40.50.2300">
    <property type="match status" value="2"/>
</dbReference>
<dbReference type="InterPro" id="IPR046335">
    <property type="entry name" value="LacI/GalR-like_sensor"/>
</dbReference>
<dbReference type="PANTHER" id="PTHR30146:SF109">
    <property type="entry name" value="HTH-TYPE TRANSCRIPTIONAL REGULATOR GALS"/>
    <property type="match status" value="1"/>
</dbReference>
<evidence type="ECO:0000259" key="4">
    <source>
        <dbReference type="SMART" id="SM00345"/>
    </source>
</evidence>
<dbReference type="InterPro" id="IPR036390">
    <property type="entry name" value="WH_DNA-bd_sf"/>
</dbReference>
<dbReference type="SUPFAM" id="SSF53822">
    <property type="entry name" value="Periplasmic binding protein-like I"/>
    <property type="match status" value="1"/>
</dbReference>
<dbReference type="GO" id="GO:0000976">
    <property type="term" value="F:transcription cis-regulatory region binding"/>
    <property type="evidence" value="ECO:0007669"/>
    <property type="project" value="TreeGrafter"/>
</dbReference>
<dbReference type="InterPro" id="IPR036388">
    <property type="entry name" value="WH-like_DNA-bd_sf"/>
</dbReference>
<dbReference type="InterPro" id="IPR028082">
    <property type="entry name" value="Peripla_BP_I"/>
</dbReference>
<dbReference type="EMBL" id="AP026866">
    <property type="protein sequence ID" value="BDS08572.1"/>
    <property type="molecule type" value="Genomic_DNA"/>
</dbReference>
<name>A0AAT9FQZ5_9BACT</name>
<dbReference type="GO" id="GO:0003700">
    <property type="term" value="F:DNA-binding transcription factor activity"/>
    <property type="evidence" value="ECO:0007669"/>
    <property type="project" value="InterPro"/>
</dbReference>
<feature type="domain" description="HTH gntR-type" evidence="4">
    <location>
        <begin position="14"/>
        <end position="71"/>
    </location>
</feature>
<dbReference type="Gene3D" id="1.10.10.10">
    <property type="entry name" value="Winged helix-like DNA-binding domain superfamily/Winged helix DNA-binding domain"/>
    <property type="match status" value="1"/>
</dbReference>
<dbReference type="SUPFAM" id="SSF46785">
    <property type="entry name" value="Winged helix' DNA-binding domain"/>
    <property type="match status" value="1"/>
</dbReference>
<dbReference type="SMART" id="SM00345">
    <property type="entry name" value="HTH_GNTR"/>
    <property type="match status" value="1"/>
</dbReference>
<keyword evidence="3" id="KW-0804">Transcription</keyword>
<evidence type="ECO:0000256" key="2">
    <source>
        <dbReference type="ARBA" id="ARBA00023125"/>
    </source>
</evidence>
<dbReference type="KEGG" id="osu:NT6N_36120"/>
<evidence type="ECO:0000256" key="1">
    <source>
        <dbReference type="ARBA" id="ARBA00023015"/>
    </source>
</evidence>
<dbReference type="Pfam" id="PF00392">
    <property type="entry name" value="GntR"/>
    <property type="match status" value="1"/>
</dbReference>
<accession>A0AAT9FQZ5</accession>
<evidence type="ECO:0000256" key="3">
    <source>
        <dbReference type="ARBA" id="ARBA00023163"/>
    </source>
</evidence>
<dbReference type="InterPro" id="IPR000524">
    <property type="entry name" value="Tscrpt_reg_HTH_GntR"/>
</dbReference>
<dbReference type="PRINTS" id="PR00035">
    <property type="entry name" value="HTHGNTR"/>
</dbReference>
<dbReference type="PANTHER" id="PTHR30146">
    <property type="entry name" value="LACI-RELATED TRANSCRIPTIONAL REPRESSOR"/>
    <property type="match status" value="1"/>
</dbReference>
<organism evidence="5">
    <name type="scientific">Oceaniferula spumae</name>
    <dbReference type="NCBI Taxonomy" id="2979115"/>
    <lineage>
        <taxon>Bacteria</taxon>
        <taxon>Pseudomonadati</taxon>
        <taxon>Verrucomicrobiota</taxon>
        <taxon>Verrucomicrobiia</taxon>
        <taxon>Verrucomicrobiales</taxon>
        <taxon>Verrucomicrobiaceae</taxon>
        <taxon>Oceaniferula</taxon>
    </lineage>
</organism>
<dbReference type="AlphaFoldDB" id="A0AAT9FQZ5"/>
<keyword evidence="1" id="KW-0805">Transcription regulation</keyword>
<gene>
    <name evidence="5" type="ORF">NT6N_36120</name>
</gene>
<reference evidence="5" key="1">
    <citation type="submission" date="2024-07" db="EMBL/GenBank/DDBJ databases">
        <title>Complete genome sequence of Verrucomicrobiaceae bacterium NT6N.</title>
        <authorList>
            <person name="Huang C."/>
            <person name="Takami H."/>
            <person name="Hamasaki K."/>
        </authorList>
    </citation>
    <scope>NUCLEOTIDE SEQUENCE</scope>
    <source>
        <strain evidence="5">NT6N</strain>
    </source>
</reference>
<dbReference type="Pfam" id="PF13377">
    <property type="entry name" value="Peripla_BP_3"/>
    <property type="match status" value="1"/>
</dbReference>
<proteinExistence type="predicted"/>
<sequence>MPNLPKRQSLPNQAAQVILQMIDDGELDGQLPGERTLANKLQIGRDTLRLALDILEAQGAISPRQHGKSRNILYAGKAGAKKSKTKRVAIISPKKLHELPPWMLIEVDTLRELLNQRGFQLELLTPGIFHLKNPARRLEKLVSDSHVNVWILYQCPAPVQQWFQKNKLATIIRGYPHQGVELPCIDEDWEAAAYHAGVALARKGHRNIGLLMPDTNLAGLITTEAGLRRAIEVSPTSGTVHKMVDQAEPGSACRALERTFRLQNPPTAIVVTRSRHVLTLLTWLASHKLRVPHDLSLITLCYEGWFEHLIPTITHYHSDPASLARTVMRKAASMIEGEPVDATRKLIIPDYLEGQSLREIAVKP</sequence>
<protein>
    <recommendedName>
        <fullName evidence="4">HTH gntR-type domain-containing protein</fullName>
    </recommendedName>
</protein>